<keyword evidence="5 6" id="KW-0472">Membrane</keyword>
<keyword evidence="4 6" id="KW-1133">Transmembrane helix</keyword>
<dbReference type="RefSeq" id="WP_128685399.1">
    <property type="nucleotide sequence ID" value="NZ_CP029684.2"/>
</dbReference>
<name>A0ABX5QKY8_9LACO</name>
<proteinExistence type="predicted"/>
<feature type="domain" description="ABC-2 type transporter transmembrane" evidence="7">
    <location>
        <begin position="22"/>
        <end position="385"/>
    </location>
</feature>
<dbReference type="EMBL" id="CP029684">
    <property type="protein sequence ID" value="QAS69359.1"/>
    <property type="molecule type" value="Genomic_DNA"/>
</dbReference>
<feature type="transmembrane region" description="Helical" evidence="6">
    <location>
        <begin position="20"/>
        <end position="42"/>
    </location>
</feature>
<gene>
    <name evidence="8" type="ORF">DLJ48_01890</name>
</gene>
<evidence type="ECO:0000313" key="9">
    <source>
        <dbReference type="Proteomes" id="UP000286907"/>
    </source>
</evidence>
<dbReference type="InterPro" id="IPR013525">
    <property type="entry name" value="ABC2_TM"/>
</dbReference>
<evidence type="ECO:0000313" key="8">
    <source>
        <dbReference type="EMBL" id="QAS69359.1"/>
    </source>
</evidence>
<evidence type="ECO:0000256" key="1">
    <source>
        <dbReference type="ARBA" id="ARBA00004651"/>
    </source>
</evidence>
<reference evidence="8 9" key="1">
    <citation type="journal article" date="2019" name="Syst. Appl. Microbiol.">
        <title>Oenococcus sicerae sp. nov., isolated from French cider.</title>
        <authorList>
            <person name="Cousin F.J."/>
            <person name="Le Guellec R."/>
            <person name="Chagnot C."/>
            <person name="Goux D."/>
            <person name="Dalmasso M."/>
            <person name="Laplace J.M."/>
            <person name="Cretenet M."/>
        </authorList>
    </citation>
    <scope>NUCLEOTIDE SEQUENCE [LARGE SCALE GENOMIC DNA]</scope>
    <source>
        <strain evidence="8 9">UCMA 15228</strain>
    </source>
</reference>
<evidence type="ECO:0000256" key="2">
    <source>
        <dbReference type="ARBA" id="ARBA00022475"/>
    </source>
</evidence>
<feature type="transmembrane region" description="Helical" evidence="6">
    <location>
        <begin position="232"/>
        <end position="256"/>
    </location>
</feature>
<dbReference type="Proteomes" id="UP000286907">
    <property type="component" value="Chromosome"/>
</dbReference>
<dbReference type="PANTHER" id="PTHR30294">
    <property type="entry name" value="MEMBRANE COMPONENT OF ABC TRANSPORTER YHHJ-RELATED"/>
    <property type="match status" value="1"/>
</dbReference>
<dbReference type="PANTHER" id="PTHR30294:SF29">
    <property type="entry name" value="MULTIDRUG ABC TRANSPORTER PERMEASE YBHS-RELATED"/>
    <property type="match status" value="1"/>
</dbReference>
<organism evidence="8 9">
    <name type="scientific">Oenococcus sicerae</name>
    <dbReference type="NCBI Taxonomy" id="2203724"/>
    <lineage>
        <taxon>Bacteria</taxon>
        <taxon>Bacillati</taxon>
        <taxon>Bacillota</taxon>
        <taxon>Bacilli</taxon>
        <taxon>Lactobacillales</taxon>
        <taxon>Lactobacillaceae</taxon>
        <taxon>Oenococcus</taxon>
    </lineage>
</organism>
<feature type="transmembrane region" description="Helical" evidence="6">
    <location>
        <begin position="369"/>
        <end position="391"/>
    </location>
</feature>
<keyword evidence="3 6" id="KW-0812">Transmembrane</keyword>
<feature type="transmembrane region" description="Helical" evidence="6">
    <location>
        <begin position="276"/>
        <end position="304"/>
    </location>
</feature>
<keyword evidence="9" id="KW-1185">Reference proteome</keyword>
<accession>A0ABX5QKY8</accession>
<evidence type="ECO:0000256" key="5">
    <source>
        <dbReference type="ARBA" id="ARBA00023136"/>
    </source>
</evidence>
<dbReference type="Pfam" id="PF12698">
    <property type="entry name" value="ABC2_membrane_3"/>
    <property type="match status" value="1"/>
</dbReference>
<keyword evidence="2" id="KW-1003">Cell membrane</keyword>
<comment type="subcellular location">
    <subcellularLocation>
        <location evidence="1">Cell membrane</location>
        <topology evidence="1">Multi-pass membrane protein</topology>
    </subcellularLocation>
</comment>
<dbReference type="InterPro" id="IPR051449">
    <property type="entry name" value="ABC-2_transporter_component"/>
</dbReference>
<evidence type="ECO:0000259" key="7">
    <source>
        <dbReference type="Pfam" id="PF12698"/>
    </source>
</evidence>
<evidence type="ECO:0000256" key="4">
    <source>
        <dbReference type="ARBA" id="ARBA00022989"/>
    </source>
</evidence>
<feature type="transmembrane region" description="Helical" evidence="6">
    <location>
        <begin position="316"/>
        <end position="349"/>
    </location>
</feature>
<evidence type="ECO:0000256" key="3">
    <source>
        <dbReference type="ARBA" id="ARBA00022692"/>
    </source>
</evidence>
<protein>
    <submittedName>
        <fullName evidence="8">ABC transporter permease</fullName>
    </submittedName>
</protein>
<evidence type="ECO:0000256" key="6">
    <source>
        <dbReference type="SAM" id="Phobius"/>
    </source>
</evidence>
<sequence length="415" mass="44693">MTKTWIVAKNVFLKNLKSPAYYWMLLAPFVFALIGIGIGFIASKATDNSANPNSMIGIVGQPKQTTLLKNALKSQADVRSEANLKQAKAALAKQKIDAYITLNADYSKAQIVTNSQADTSFNVDSIKQTITSLKTQTAIASMHLSAAQVQNLTAPADVKTRYVSVKESKISNSAVDSGLRYGVSQASVILIFIFLSTYIQITGSEIGTEKGSRIIESLLAAVPARQHFVGKIIAIAGLLLVQLAAYAVILIAAIILAGPFGYAKYVNMVDWSQLGFGFAGVVILLAFAAILLYIVLAAVFASMVSRQEDMPKSTSTVMYVALIPYALSFMGTTAANSLFFKIMSFIPLFSQSLMPMRMAVNSASTVDGLIAFALQLAALAIFIWLASGIYAKNVLNYDDGKPLTKLLRTFKIKNS</sequence>